<dbReference type="EMBL" id="UYRR01004168">
    <property type="protein sequence ID" value="VDK20814.1"/>
    <property type="molecule type" value="Genomic_DNA"/>
</dbReference>
<keyword evidence="3" id="KW-1185">Reference proteome</keyword>
<feature type="region of interest" description="Disordered" evidence="1">
    <location>
        <begin position="131"/>
        <end position="186"/>
    </location>
</feature>
<organism evidence="4">
    <name type="scientific">Anisakis simplex</name>
    <name type="common">Herring worm</name>
    <dbReference type="NCBI Taxonomy" id="6269"/>
    <lineage>
        <taxon>Eukaryota</taxon>
        <taxon>Metazoa</taxon>
        <taxon>Ecdysozoa</taxon>
        <taxon>Nematoda</taxon>
        <taxon>Chromadorea</taxon>
        <taxon>Rhabditida</taxon>
        <taxon>Spirurina</taxon>
        <taxon>Ascaridomorpha</taxon>
        <taxon>Ascaridoidea</taxon>
        <taxon>Anisakidae</taxon>
        <taxon>Anisakis</taxon>
        <taxon>Anisakis simplex complex</taxon>
    </lineage>
</organism>
<dbReference type="WBParaSite" id="ASIM_0000305901-mRNA-1">
    <property type="protein sequence ID" value="ASIM_0000305901-mRNA-1"/>
    <property type="gene ID" value="ASIM_0000305901"/>
</dbReference>
<evidence type="ECO:0000256" key="1">
    <source>
        <dbReference type="SAM" id="MobiDB-lite"/>
    </source>
</evidence>
<reference evidence="2 3" key="2">
    <citation type="submission" date="2018-11" db="EMBL/GenBank/DDBJ databases">
        <authorList>
            <consortium name="Pathogen Informatics"/>
        </authorList>
    </citation>
    <scope>NUCLEOTIDE SEQUENCE [LARGE SCALE GENOMIC DNA]</scope>
</reference>
<sequence length="470" mass="53322">MLRQTFLKHSSSSFSYEFLCTVREDVCQILFACPICRSVPFDRSESTPSTFVEVGTIPLIKGHPLNDSLKLLKRRAIDSINIPGNDRFSVGSSNRHQTSRTNEQQGINNKFLSVAKNFPRLASKFHRSAVRLPRRKRNSTSHSSMLRQADCTCPTSSDPKQMIPPAQSNYPNIKVSEKSVKSQNSRKLAEIFESDLKSPQTDPNEPERSPIICTESVDSKSGLITTECRSDRVSFTTQARKMTRSLNEHDSKHPMIENLKRIQNFGDVHNVFHDETSSNDQNLRSAINKWLGERNHKRQEGKVFRARFERAGPSISAESDDLLTVSKPSTVLLTSHDAVPEHATRTILAPSYAQSKSSEDISMNHSKGTSIYDNSKLKKRSKVAHRRNSAAYTNASPALWTKLFKSKRPHEKCIFRGVDMIVYIDDSTAMLRSEFFSLCNFLRTLYNSLARNGRNGKEVCTKHLRLFQKH</sequence>
<name>A0A0M3J674_ANISI</name>
<accession>A0A0M3J674</accession>
<reference evidence="4" key="1">
    <citation type="submission" date="2017-02" db="UniProtKB">
        <authorList>
            <consortium name="WormBaseParasite"/>
        </authorList>
    </citation>
    <scope>IDENTIFICATION</scope>
</reference>
<feature type="compositionally biased region" description="Polar residues" evidence="1">
    <location>
        <begin position="90"/>
        <end position="106"/>
    </location>
</feature>
<evidence type="ECO:0000313" key="2">
    <source>
        <dbReference type="EMBL" id="VDK20814.1"/>
    </source>
</evidence>
<protein>
    <submittedName>
        <fullName evidence="4">VWFA domain-containing protein</fullName>
    </submittedName>
</protein>
<gene>
    <name evidence="2" type="ORF">ASIM_LOCUS2907</name>
</gene>
<evidence type="ECO:0000313" key="4">
    <source>
        <dbReference type="WBParaSite" id="ASIM_0000305901-mRNA-1"/>
    </source>
</evidence>
<feature type="region of interest" description="Disordered" evidence="1">
    <location>
        <begin position="84"/>
        <end position="106"/>
    </location>
</feature>
<evidence type="ECO:0000313" key="3">
    <source>
        <dbReference type="Proteomes" id="UP000267096"/>
    </source>
</evidence>
<proteinExistence type="predicted"/>
<dbReference type="AlphaFoldDB" id="A0A0M3J674"/>
<dbReference type="Proteomes" id="UP000267096">
    <property type="component" value="Unassembled WGS sequence"/>
</dbReference>